<feature type="chain" id="PRO_5026730554" evidence="1">
    <location>
        <begin position="16"/>
        <end position="78"/>
    </location>
</feature>
<protein>
    <submittedName>
        <fullName evidence="2">Putative secreted protein</fullName>
    </submittedName>
</protein>
<proteinExistence type="predicted"/>
<evidence type="ECO:0000313" key="2">
    <source>
        <dbReference type="EMBL" id="NOV43328.1"/>
    </source>
</evidence>
<evidence type="ECO:0000256" key="1">
    <source>
        <dbReference type="SAM" id="SignalP"/>
    </source>
</evidence>
<accession>A0A6M2DDS3</accession>
<keyword evidence="1" id="KW-0732">Signal</keyword>
<feature type="signal peptide" evidence="1">
    <location>
        <begin position="1"/>
        <end position="15"/>
    </location>
</feature>
<dbReference type="EMBL" id="GHWJ01010591">
    <property type="protein sequence ID" value="NOV43328.1"/>
    <property type="molecule type" value="Transcribed_RNA"/>
</dbReference>
<dbReference type="AlphaFoldDB" id="A0A6M2DDS3"/>
<name>A0A6M2DDS3_RHIMP</name>
<sequence length="78" mass="9550">MFCFFFFFFWTDNIAVYYSYQINKQCYGEITRMKSLGRHIQHFMTTIIPYCHIENLQNKCLSVQDDRAHELEKKKHCV</sequence>
<reference evidence="2" key="1">
    <citation type="submission" date="2019-09" db="EMBL/GenBank/DDBJ databases">
        <title>Organ-specific transcriptomic study of the physiology of the cattle tick, Rhipicephalus microplus.</title>
        <authorList>
            <person name="Tirloni L."/>
            <person name="Braz G."/>
            <person name="Gandara A.C.P."/>
            <person name="Sabadin G.A."/>
            <person name="da Silva R.M."/>
            <person name="Guizzo M.G."/>
            <person name="Machado J.A."/>
            <person name="Costa E.P."/>
            <person name="Gomes H.F."/>
            <person name="Moraes J."/>
            <person name="Mota M.B.S."/>
            <person name="Mesquita R.D."/>
            <person name="Alvarenga P.H."/>
            <person name="Alves F."/>
            <person name="Seixas A."/>
            <person name="da Fonseca R.N."/>
            <person name="Fogaca A."/>
            <person name="Logullo C."/>
            <person name="Tanaka A."/>
            <person name="Daffre S."/>
            <person name="Termignoni C."/>
            <person name="Vaz I.S.Jr."/>
            <person name="Oliveira P.L."/>
            <person name="Ribeiro J.M."/>
        </authorList>
    </citation>
    <scope>NUCLEOTIDE SEQUENCE</scope>
    <source>
        <strain evidence="2">Porto Alegre</strain>
    </source>
</reference>
<organism evidence="2">
    <name type="scientific">Rhipicephalus microplus</name>
    <name type="common">Cattle tick</name>
    <name type="synonym">Boophilus microplus</name>
    <dbReference type="NCBI Taxonomy" id="6941"/>
    <lineage>
        <taxon>Eukaryota</taxon>
        <taxon>Metazoa</taxon>
        <taxon>Ecdysozoa</taxon>
        <taxon>Arthropoda</taxon>
        <taxon>Chelicerata</taxon>
        <taxon>Arachnida</taxon>
        <taxon>Acari</taxon>
        <taxon>Parasitiformes</taxon>
        <taxon>Ixodida</taxon>
        <taxon>Ixodoidea</taxon>
        <taxon>Ixodidae</taxon>
        <taxon>Rhipicephalinae</taxon>
        <taxon>Rhipicephalus</taxon>
        <taxon>Boophilus</taxon>
    </lineage>
</organism>